<dbReference type="Pfam" id="PF04212">
    <property type="entry name" value="MIT"/>
    <property type="match status" value="1"/>
</dbReference>
<evidence type="ECO:0000256" key="3">
    <source>
        <dbReference type="ARBA" id="ARBA00022741"/>
    </source>
</evidence>
<dbReference type="GO" id="GO:0010008">
    <property type="term" value="C:endosome membrane"/>
    <property type="evidence" value="ECO:0007669"/>
    <property type="project" value="UniProtKB-SubCell"/>
</dbReference>
<dbReference type="SUPFAM" id="SSF116846">
    <property type="entry name" value="MIT domain"/>
    <property type="match status" value="1"/>
</dbReference>
<evidence type="ECO:0000256" key="5">
    <source>
        <dbReference type="ARBA" id="ARBA00022840"/>
    </source>
</evidence>
<dbReference type="Pfam" id="PF09336">
    <property type="entry name" value="Vps4_C"/>
    <property type="match status" value="1"/>
</dbReference>
<dbReference type="GO" id="GO:0043162">
    <property type="term" value="P:ubiquitin-dependent protein catabolic process via the multivesicular body sorting pathway"/>
    <property type="evidence" value="ECO:0000318"/>
    <property type="project" value="GO_Central"/>
</dbReference>
<dbReference type="InterPro" id="IPR041569">
    <property type="entry name" value="AAA_lid_3"/>
</dbReference>
<dbReference type="Pfam" id="PF17862">
    <property type="entry name" value="AAA_lid_3"/>
    <property type="match status" value="1"/>
</dbReference>
<dbReference type="SMR" id="A2D8M7"/>
<name>A2D8M7_TRIV3</name>
<reference evidence="10" key="1">
    <citation type="submission" date="2006-10" db="EMBL/GenBank/DDBJ databases">
        <authorList>
            <person name="Amadeo P."/>
            <person name="Zhao Q."/>
            <person name="Wortman J."/>
            <person name="Fraser-Liggett C."/>
            <person name="Carlton J."/>
        </authorList>
    </citation>
    <scope>NUCLEOTIDE SEQUENCE</scope>
    <source>
        <strain evidence="10">G3</strain>
    </source>
</reference>
<organism evidence="10 11">
    <name type="scientific">Trichomonas vaginalis (strain ATCC PRA-98 / G3)</name>
    <dbReference type="NCBI Taxonomy" id="412133"/>
    <lineage>
        <taxon>Eukaryota</taxon>
        <taxon>Metamonada</taxon>
        <taxon>Parabasalia</taxon>
        <taxon>Trichomonadida</taxon>
        <taxon>Trichomonadidae</taxon>
        <taxon>Trichomonas</taxon>
    </lineage>
</organism>
<feature type="domain" description="AAA+ ATPase" evidence="9">
    <location>
        <begin position="175"/>
        <end position="311"/>
    </location>
</feature>
<proteinExistence type="inferred from homology"/>
<protein>
    <submittedName>
        <fullName evidence="10">ATPase, AAA family protein</fullName>
    </submittedName>
</protein>
<dbReference type="GO" id="GO:0016197">
    <property type="term" value="P:endosomal transport"/>
    <property type="evidence" value="ECO:0000318"/>
    <property type="project" value="GO_Central"/>
</dbReference>
<evidence type="ECO:0000256" key="2">
    <source>
        <dbReference type="ARBA" id="ARBA00006914"/>
    </source>
</evidence>
<dbReference type="SUPFAM" id="SSF52540">
    <property type="entry name" value="P-loop containing nucleoside triphosphate hydrolases"/>
    <property type="match status" value="1"/>
</dbReference>
<evidence type="ECO:0000256" key="8">
    <source>
        <dbReference type="SAM" id="MobiDB-lite"/>
    </source>
</evidence>
<feature type="compositionally biased region" description="Basic and acidic residues" evidence="8">
    <location>
        <begin position="66"/>
        <end position="76"/>
    </location>
</feature>
<evidence type="ECO:0000259" key="9">
    <source>
        <dbReference type="SMART" id="SM00382"/>
    </source>
</evidence>
<dbReference type="Pfam" id="PF00004">
    <property type="entry name" value="AAA"/>
    <property type="match status" value="1"/>
</dbReference>
<dbReference type="InterPro" id="IPR003593">
    <property type="entry name" value="AAA+_ATPase"/>
</dbReference>
<dbReference type="Gene3D" id="1.20.58.80">
    <property type="entry name" value="Phosphotransferase system, lactose/cellobiose-type IIA subunit"/>
    <property type="match status" value="1"/>
</dbReference>
<dbReference type="GO" id="GO:0005768">
    <property type="term" value="C:endosome"/>
    <property type="evidence" value="ECO:0000318"/>
    <property type="project" value="GO_Central"/>
</dbReference>
<evidence type="ECO:0000256" key="4">
    <source>
        <dbReference type="ARBA" id="ARBA00022753"/>
    </source>
</evidence>
<keyword evidence="11" id="KW-1185">Reference proteome</keyword>
<dbReference type="STRING" id="5722.A2D8M7"/>
<feature type="region of interest" description="Disordered" evidence="8">
    <location>
        <begin position="66"/>
        <end position="125"/>
    </location>
</feature>
<dbReference type="PANTHER" id="PTHR23074:SF83">
    <property type="entry name" value="VACUOLAR PROTEIN SORTING-ASSOCIATED PROTEIN 4A"/>
    <property type="match status" value="1"/>
</dbReference>
<dbReference type="GO" id="GO:0005524">
    <property type="term" value="F:ATP binding"/>
    <property type="evidence" value="ECO:0007669"/>
    <property type="project" value="UniProtKB-KW"/>
</dbReference>
<keyword evidence="3 7" id="KW-0547">Nucleotide-binding</keyword>
<dbReference type="GO" id="GO:0016887">
    <property type="term" value="F:ATP hydrolysis activity"/>
    <property type="evidence" value="ECO:0000318"/>
    <property type="project" value="GO_Central"/>
</dbReference>
<dbReference type="InterPro" id="IPR050304">
    <property type="entry name" value="MT-severing_AAA_ATPase"/>
</dbReference>
<dbReference type="eggNOG" id="KOG0739">
    <property type="taxonomic scope" value="Eukaryota"/>
</dbReference>
<dbReference type="GO" id="GO:0007033">
    <property type="term" value="P:vacuole organization"/>
    <property type="evidence" value="ECO:0000318"/>
    <property type="project" value="GO_Central"/>
</dbReference>
<dbReference type="VEuPathDB" id="TrichDB:TVAGG3_0392390"/>
<keyword evidence="5 7" id="KW-0067">ATP-binding</keyword>
<accession>A2D8M7</accession>
<dbReference type="VEuPathDB" id="TrichDB:TVAG_185830"/>
<dbReference type="Proteomes" id="UP000001542">
    <property type="component" value="Unassembled WGS sequence"/>
</dbReference>
<dbReference type="RefSeq" id="XP_001584262.1">
    <property type="nucleotide sequence ID" value="XM_001584212.1"/>
</dbReference>
<dbReference type="InterPro" id="IPR027417">
    <property type="entry name" value="P-loop_NTPase"/>
</dbReference>
<dbReference type="PROSITE" id="PS00674">
    <property type="entry name" value="AAA"/>
    <property type="match status" value="1"/>
</dbReference>
<dbReference type="FunFam" id="3.40.50.300:FF:000043">
    <property type="entry name" value="Vacuolar protein sorting-associated protein 4"/>
    <property type="match status" value="1"/>
</dbReference>
<evidence type="ECO:0000313" key="10">
    <source>
        <dbReference type="EMBL" id="EAY23276.1"/>
    </source>
</evidence>
<dbReference type="InterPro" id="IPR015415">
    <property type="entry name" value="Spast_Vps4_C"/>
</dbReference>
<dbReference type="OrthoDB" id="29072at2759"/>
<reference evidence="10" key="2">
    <citation type="journal article" date="2007" name="Science">
        <title>Draft genome sequence of the sexually transmitted pathogen Trichomonas vaginalis.</title>
        <authorList>
            <person name="Carlton J.M."/>
            <person name="Hirt R.P."/>
            <person name="Silva J.C."/>
            <person name="Delcher A.L."/>
            <person name="Schatz M."/>
            <person name="Zhao Q."/>
            <person name="Wortman J.R."/>
            <person name="Bidwell S.L."/>
            <person name="Alsmark U.C.M."/>
            <person name="Besteiro S."/>
            <person name="Sicheritz-Ponten T."/>
            <person name="Noel C.J."/>
            <person name="Dacks J.B."/>
            <person name="Foster P.G."/>
            <person name="Simillion C."/>
            <person name="Van de Peer Y."/>
            <person name="Miranda-Saavedra D."/>
            <person name="Barton G.J."/>
            <person name="Westrop G.D."/>
            <person name="Mueller S."/>
            <person name="Dessi D."/>
            <person name="Fiori P.L."/>
            <person name="Ren Q."/>
            <person name="Paulsen I."/>
            <person name="Zhang H."/>
            <person name="Bastida-Corcuera F.D."/>
            <person name="Simoes-Barbosa A."/>
            <person name="Brown M.T."/>
            <person name="Hayes R.D."/>
            <person name="Mukherjee M."/>
            <person name="Okumura C.Y."/>
            <person name="Schneider R."/>
            <person name="Smith A.J."/>
            <person name="Vanacova S."/>
            <person name="Villalvazo M."/>
            <person name="Haas B.J."/>
            <person name="Pertea M."/>
            <person name="Feldblyum T.V."/>
            <person name="Utterback T.R."/>
            <person name="Shu C.L."/>
            <person name="Osoegawa K."/>
            <person name="de Jong P.J."/>
            <person name="Hrdy I."/>
            <person name="Horvathova L."/>
            <person name="Zubacova Z."/>
            <person name="Dolezal P."/>
            <person name="Malik S.B."/>
            <person name="Logsdon J.M. Jr."/>
            <person name="Henze K."/>
            <person name="Gupta A."/>
            <person name="Wang C.C."/>
            <person name="Dunne R.L."/>
            <person name="Upcroft J.A."/>
            <person name="Upcroft P."/>
            <person name="White O."/>
            <person name="Salzberg S.L."/>
            <person name="Tang P."/>
            <person name="Chiu C.-H."/>
            <person name="Lee Y.-S."/>
            <person name="Embley T.M."/>
            <person name="Coombs G.H."/>
            <person name="Mottram J.C."/>
            <person name="Tachezy J."/>
            <person name="Fraser-Liggett C.M."/>
            <person name="Johnson P.J."/>
        </authorList>
    </citation>
    <scope>NUCLEOTIDE SEQUENCE [LARGE SCALE GENOMIC DNA]</scope>
    <source>
        <strain evidence="10">G3</strain>
    </source>
</reference>
<dbReference type="GO" id="GO:0005737">
    <property type="term" value="C:cytoplasm"/>
    <property type="evidence" value="ECO:0000318"/>
    <property type="project" value="GO_Central"/>
</dbReference>
<evidence type="ECO:0000256" key="1">
    <source>
        <dbReference type="ARBA" id="ARBA00004481"/>
    </source>
</evidence>
<dbReference type="InterPro" id="IPR003959">
    <property type="entry name" value="ATPase_AAA_core"/>
</dbReference>
<comment type="similarity">
    <text evidence="2 7">Belongs to the AAA ATPase family.</text>
</comment>
<dbReference type="EMBL" id="DS113179">
    <property type="protein sequence ID" value="EAY23276.1"/>
    <property type="molecule type" value="Genomic_DNA"/>
</dbReference>
<dbReference type="InterPro" id="IPR003960">
    <property type="entry name" value="ATPase_AAA_CS"/>
</dbReference>
<comment type="subcellular location">
    <subcellularLocation>
        <location evidence="1">Endosome membrane</location>
        <topology evidence="1">Peripheral membrane protein</topology>
    </subcellularLocation>
</comment>
<dbReference type="FunFam" id="1.10.8.60:FF:000015">
    <property type="entry name" value="vacuolar protein sorting-associated protein 4A"/>
    <property type="match status" value="1"/>
</dbReference>
<dbReference type="AlphaFoldDB" id="A2D8M7"/>
<evidence type="ECO:0000313" key="11">
    <source>
        <dbReference type="Proteomes" id="UP000001542"/>
    </source>
</evidence>
<feature type="compositionally biased region" description="Low complexity" evidence="8">
    <location>
        <begin position="82"/>
        <end position="104"/>
    </location>
</feature>
<gene>
    <name evidence="10" type="ORF">TVAG_185830</name>
</gene>
<dbReference type="GO" id="GO:0090611">
    <property type="term" value="P:ubiquitin-independent protein catabolic process via the multivesicular body sorting pathway"/>
    <property type="evidence" value="ECO:0000318"/>
    <property type="project" value="GO_Central"/>
</dbReference>
<dbReference type="InterPro" id="IPR007330">
    <property type="entry name" value="MIT_dom"/>
</dbReference>
<dbReference type="InterPro" id="IPR036181">
    <property type="entry name" value="MIT_dom_sf"/>
</dbReference>
<dbReference type="KEGG" id="tva:5468837"/>
<keyword evidence="6" id="KW-0472">Membrane</keyword>
<keyword evidence="4" id="KW-0967">Endosome</keyword>
<dbReference type="InParanoid" id="A2D8M7"/>
<sequence length="446" mass="49271">MQKRNLFQQYFNDGVNLIKNAVAMDNAGQYEQAKNYYNQAAAKFNLAKKQAGPQTSENLLNKATEHAERCTKRASELDNIQPAAPSAAGGSSGAAQASKPSNKKQGGGGGGGGKDGKENDENSEFESRMASAILVEKPNIKWEDVAGLNEAKRSLYEAVIYPIRFKQFFVGERTPWRGILLYGPPGTGKSYLAKATASEANNSTFISISTSDLVSKWLGESEKLIRALFDTARKSAPAIIFIDEVDSLLSERSENDSESSRRIKTEFLVQMDGVGKSMEGLLVLSATNTPWILDPAVRRRFEKKVYIPLPDFEARKAMVTLRLKGTPHNITPDQAEKIAHMTEGYSGADIKILSREASMLAIRNLMDKQEWFRMTERGTVEACAPNAPGARKWSLRDPDFPADKIESPPVKFEDFKEAICKIHPTVSPAELVKYQTWTNEFGSEGN</sequence>
<dbReference type="SMART" id="SM00382">
    <property type="entry name" value="AAA"/>
    <property type="match status" value="1"/>
</dbReference>
<evidence type="ECO:0000256" key="7">
    <source>
        <dbReference type="RuleBase" id="RU003651"/>
    </source>
</evidence>
<dbReference type="PANTHER" id="PTHR23074">
    <property type="entry name" value="AAA DOMAIN-CONTAINING"/>
    <property type="match status" value="1"/>
</dbReference>
<evidence type="ECO:0000256" key="6">
    <source>
        <dbReference type="ARBA" id="ARBA00023136"/>
    </source>
</evidence>
<dbReference type="Gene3D" id="1.10.8.60">
    <property type="match status" value="1"/>
</dbReference>
<dbReference type="OMA" id="RCYEHAI"/>
<dbReference type="Gene3D" id="3.40.50.300">
    <property type="entry name" value="P-loop containing nucleotide triphosphate hydrolases"/>
    <property type="match status" value="1"/>
</dbReference>